<reference evidence="1" key="1">
    <citation type="submission" date="2017-02" db="EMBL/GenBank/DDBJ databases">
        <title>Complete genome sequence of two Escherichia coli phages, vB_EcoM_ ESCO5 and vB_EcoM_ESCO13, which are related to phAPEC8.</title>
        <authorList>
            <person name="Trotereau A."/>
            <person name="Gonnet M."/>
            <person name="Viardot A."/>
            <person name="Lalmanach A.-C."/>
            <person name="Guabiraba R."/>
            <person name="Chanteloup N."/>
            <person name="Schouler C."/>
        </authorList>
    </citation>
    <scope>NUCLEOTIDE SEQUENCE [LARGE SCALE GENOMIC DNA]</scope>
</reference>
<keyword evidence="2" id="KW-1185">Reference proteome</keyword>
<dbReference type="Proteomes" id="UP000225358">
    <property type="component" value="Segment"/>
</dbReference>
<gene>
    <name evidence="1" type="ORF">ESCO13_00291</name>
</gene>
<proteinExistence type="predicted"/>
<sequence>MEHAIDTATKTLTLKWYEVILCKVVKDTSETLKTLDNYGVDYLLKLYEYLTYEEYVEAMYVKDTSIKRKHQNQTNKMSDLFKKLV</sequence>
<dbReference type="EMBL" id="KX552041">
    <property type="protein sequence ID" value="AQM50963.1"/>
    <property type="molecule type" value="Genomic_DNA"/>
</dbReference>
<name>A0A1Q1N9D2_9CAUD</name>
<evidence type="ECO:0000313" key="1">
    <source>
        <dbReference type="EMBL" id="AQM50963.1"/>
    </source>
</evidence>
<evidence type="ECO:0000313" key="2">
    <source>
        <dbReference type="Proteomes" id="UP000225358"/>
    </source>
</evidence>
<organism evidence="1 2">
    <name type="scientific">Escherichia phage ESCO13</name>
    <dbReference type="NCBI Taxonomy" id="1881104"/>
    <lineage>
        <taxon>Viruses</taxon>
        <taxon>Duplodnaviria</taxon>
        <taxon>Heunggongvirae</taxon>
        <taxon>Uroviricota</taxon>
        <taxon>Caudoviricetes</taxon>
        <taxon>Stephanstirmvirinae</taxon>
        <taxon>Phapecoctavirus</taxon>
        <taxon>Phapecoctavirus ESCO13</taxon>
    </lineage>
</organism>
<protein>
    <submittedName>
        <fullName evidence="1">Uncharacterized protein</fullName>
    </submittedName>
</protein>
<accession>A0A1Q1N9D2</accession>